<evidence type="ECO:0000256" key="4">
    <source>
        <dbReference type="ARBA" id="ARBA00022692"/>
    </source>
</evidence>
<dbReference type="InterPro" id="IPR052923">
    <property type="entry name" value="UPF0718"/>
</dbReference>
<dbReference type="EMBL" id="JGZO01000023">
    <property type="protein sequence ID" value="KFI91400.1"/>
    <property type="molecule type" value="Genomic_DNA"/>
</dbReference>
<feature type="transmembrane region" description="Helical" evidence="7">
    <location>
        <begin position="264"/>
        <end position="285"/>
    </location>
</feature>
<comment type="caution">
    <text evidence="8">The sequence shown here is derived from an EMBL/GenBank/DDBJ whole genome shotgun (WGS) entry which is preliminary data.</text>
</comment>
<dbReference type="RefSeq" id="WP_046726086.1">
    <property type="nucleotide sequence ID" value="NZ_CAUPKV010000006.1"/>
</dbReference>
<dbReference type="PANTHER" id="PTHR34184:SF4">
    <property type="entry name" value="UPF0718 PROTEIN YCGR"/>
    <property type="match status" value="1"/>
</dbReference>
<keyword evidence="5 7" id="KW-1133">Transmembrane helix</keyword>
<feature type="transmembrane region" description="Helical" evidence="7">
    <location>
        <begin position="106"/>
        <end position="129"/>
    </location>
</feature>
<sequence>MSATPNTTPSPQANAAIRNAATRDQSAHYLFLIAGTPLIALLIASSAMFEARGLPIPLVRIGTGAAGLLLQTIPFTLFGAMMAAAVRVWANESFIERHAPRSLASGLGMALVAGLCLPVCDCMVVPTFANLVRKRLPLPCAVTFLCAVPVMNPVAIWSTWFAFSDRPWVVAARVMLGILAALAAGASFACWPPKDAPMRERSWTFRGHRGEDAGDPCGASPCDCAHGLSCGCAPQATEPGQPDQSRGGALHTLTRYLRYTHHDFMRLMPIMLFGSFTAAIVRTAMPSATASAGSAAGSGQGSLLGDVASASGFGAAALAAVIAIAAAMGLAFLCSMCSSSDAVIAAGLSSAFPMTAILAFLVFGPMLDLKNTLMLAGECRPRFAVRLAATIAVSCAAVMLAASPLVLWMGA</sequence>
<keyword evidence="9" id="KW-1185">Reference proteome</keyword>
<feature type="transmembrane region" description="Helical" evidence="7">
    <location>
        <begin position="383"/>
        <end position="408"/>
    </location>
</feature>
<evidence type="ECO:0000256" key="1">
    <source>
        <dbReference type="ARBA" id="ARBA00004651"/>
    </source>
</evidence>
<keyword evidence="4 7" id="KW-0812">Transmembrane</keyword>
<evidence type="ECO:0000313" key="8">
    <source>
        <dbReference type="EMBL" id="KFI91400.1"/>
    </source>
</evidence>
<dbReference type="eggNOG" id="COG0701">
    <property type="taxonomic scope" value="Bacteria"/>
</dbReference>
<comment type="subcellular location">
    <subcellularLocation>
        <location evidence="1">Cell membrane</location>
        <topology evidence="1">Multi-pass membrane protein</topology>
    </subcellularLocation>
</comment>
<dbReference type="STRING" id="158787.BSCA_2092"/>
<proteinExistence type="inferred from homology"/>
<name>A0A087D7A0_9BIFI</name>
<dbReference type="AlphaFoldDB" id="A0A087D7A0"/>
<dbReference type="OrthoDB" id="9810876at2"/>
<comment type="similarity">
    <text evidence="2">Belongs to the UPF0718 family.</text>
</comment>
<feature type="transmembrane region" description="Helical" evidence="7">
    <location>
        <begin position="29"/>
        <end position="49"/>
    </location>
</feature>
<protein>
    <submittedName>
        <fullName evidence="8">Permease</fullName>
    </submittedName>
</protein>
<feature type="transmembrane region" description="Helical" evidence="7">
    <location>
        <begin position="61"/>
        <end position="86"/>
    </location>
</feature>
<dbReference type="PANTHER" id="PTHR34184">
    <property type="entry name" value="UPF0718 PROTEIN YCGR"/>
    <property type="match status" value="1"/>
</dbReference>
<dbReference type="GeneID" id="85165301"/>
<evidence type="ECO:0000256" key="6">
    <source>
        <dbReference type="ARBA" id="ARBA00023136"/>
    </source>
</evidence>
<dbReference type="Proteomes" id="UP000029033">
    <property type="component" value="Unassembled WGS sequence"/>
</dbReference>
<evidence type="ECO:0000256" key="2">
    <source>
        <dbReference type="ARBA" id="ARBA00006386"/>
    </source>
</evidence>
<dbReference type="InterPro" id="IPR005524">
    <property type="entry name" value="DUF318"/>
</dbReference>
<evidence type="ECO:0000256" key="3">
    <source>
        <dbReference type="ARBA" id="ARBA00022475"/>
    </source>
</evidence>
<reference evidence="8 9" key="1">
    <citation type="submission" date="2014-03" db="EMBL/GenBank/DDBJ databases">
        <title>Genomics of Bifidobacteria.</title>
        <authorList>
            <person name="Ventura M."/>
            <person name="Milani C."/>
            <person name="Lugli G.A."/>
        </authorList>
    </citation>
    <scope>NUCLEOTIDE SEQUENCE [LARGE SCALE GENOMIC DNA]</scope>
    <source>
        <strain evidence="8 9">LMG 21589</strain>
    </source>
</reference>
<feature type="transmembrane region" description="Helical" evidence="7">
    <location>
        <begin position="313"/>
        <end position="335"/>
    </location>
</feature>
<dbReference type="Pfam" id="PF03773">
    <property type="entry name" value="ArsP_1"/>
    <property type="match status" value="1"/>
</dbReference>
<feature type="transmembrane region" description="Helical" evidence="7">
    <location>
        <begin position="342"/>
        <end position="363"/>
    </location>
</feature>
<evidence type="ECO:0000313" key="9">
    <source>
        <dbReference type="Proteomes" id="UP000029033"/>
    </source>
</evidence>
<dbReference type="GO" id="GO:0005886">
    <property type="term" value="C:plasma membrane"/>
    <property type="evidence" value="ECO:0007669"/>
    <property type="project" value="UniProtKB-SubCell"/>
</dbReference>
<feature type="transmembrane region" description="Helical" evidence="7">
    <location>
        <begin position="169"/>
        <end position="191"/>
    </location>
</feature>
<evidence type="ECO:0000256" key="7">
    <source>
        <dbReference type="SAM" id="Phobius"/>
    </source>
</evidence>
<organism evidence="8 9">
    <name type="scientific">Bifidobacterium scardovii</name>
    <dbReference type="NCBI Taxonomy" id="158787"/>
    <lineage>
        <taxon>Bacteria</taxon>
        <taxon>Bacillati</taxon>
        <taxon>Actinomycetota</taxon>
        <taxon>Actinomycetes</taxon>
        <taxon>Bifidobacteriales</taxon>
        <taxon>Bifidobacteriaceae</taxon>
        <taxon>Bifidobacterium</taxon>
    </lineage>
</organism>
<keyword evidence="6 7" id="KW-0472">Membrane</keyword>
<evidence type="ECO:0000256" key="5">
    <source>
        <dbReference type="ARBA" id="ARBA00022989"/>
    </source>
</evidence>
<gene>
    <name evidence="8" type="ORF">BSCA_2092</name>
</gene>
<accession>A0A087D7A0</accession>
<keyword evidence="3" id="KW-1003">Cell membrane</keyword>